<evidence type="ECO:0000313" key="1">
    <source>
        <dbReference type="EMBL" id="MDV7133263.1"/>
    </source>
</evidence>
<evidence type="ECO:0000313" key="2">
    <source>
        <dbReference type="Proteomes" id="UP001185792"/>
    </source>
</evidence>
<dbReference type="EMBL" id="JAWLUM010000001">
    <property type="protein sequence ID" value="MDV7133263.1"/>
    <property type="molecule type" value="Genomic_DNA"/>
</dbReference>
<organism evidence="1 2">
    <name type="scientific">Williamsia marianensis</name>
    <dbReference type="NCBI Taxonomy" id="85044"/>
    <lineage>
        <taxon>Bacteria</taxon>
        <taxon>Bacillati</taxon>
        <taxon>Actinomycetota</taxon>
        <taxon>Actinomycetes</taxon>
        <taxon>Mycobacteriales</taxon>
        <taxon>Nocardiaceae</taxon>
        <taxon>Williamsia</taxon>
    </lineage>
</organism>
<sequence length="65" mass="7423">MDRQNVTVMQRFWRVLKEFAAGVDAASALAHNKTPSEESVARIRQREFWEVEIGDRFACRGIGKG</sequence>
<dbReference type="RefSeq" id="WP_317712466.1">
    <property type="nucleotide sequence ID" value="NZ_JAWLUM010000001.1"/>
</dbReference>
<comment type="caution">
    <text evidence="1">The sequence shown here is derived from an EMBL/GenBank/DDBJ whole genome shotgun (WGS) entry which is preliminary data.</text>
</comment>
<reference evidence="1 2" key="1">
    <citation type="submission" date="2023-10" db="EMBL/GenBank/DDBJ databases">
        <title>Development of a sustainable strategy for remediation of hydrocarbon-contaminated territories based on the waste exchange concept.</title>
        <authorList>
            <person name="Krivoruchko A."/>
        </authorList>
    </citation>
    <scope>NUCLEOTIDE SEQUENCE [LARGE SCALE GENOMIC DNA]</scope>
    <source>
        <strain evidence="1 2">IEGM 1236</strain>
    </source>
</reference>
<name>A0ABU4EPW8_WILMA</name>
<gene>
    <name evidence="1" type="ORF">R4198_06090</name>
</gene>
<protein>
    <submittedName>
        <fullName evidence="1">Uncharacterized protein</fullName>
    </submittedName>
</protein>
<keyword evidence="2" id="KW-1185">Reference proteome</keyword>
<dbReference type="Proteomes" id="UP001185792">
    <property type="component" value="Unassembled WGS sequence"/>
</dbReference>
<proteinExistence type="predicted"/>
<accession>A0ABU4EPW8</accession>